<comment type="caution">
    <text evidence="1">The sequence shown here is derived from an EMBL/GenBank/DDBJ whole genome shotgun (WGS) entry which is preliminary data.</text>
</comment>
<protein>
    <submittedName>
        <fullName evidence="1">Uncharacterized protein</fullName>
    </submittedName>
</protein>
<evidence type="ECO:0000313" key="2">
    <source>
        <dbReference type="Proteomes" id="UP001218188"/>
    </source>
</evidence>
<reference evidence="1" key="1">
    <citation type="submission" date="2023-03" db="EMBL/GenBank/DDBJ databases">
        <title>Massive genome expansion in bonnet fungi (Mycena s.s.) driven by repeated elements and novel gene families across ecological guilds.</title>
        <authorList>
            <consortium name="Lawrence Berkeley National Laboratory"/>
            <person name="Harder C.B."/>
            <person name="Miyauchi S."/>
            <person name="Viragh M."/>
            <person name="Kuo A."/>
            <person name="Thoen E."/>
            <person name="Andreopoulos B."/>
            <person name="Lu D."/>
            <person name="Skrede I."/>
            <person name="Drula E."/>
            <person name="Henrissat B."/>
            <person name="Morin E."/>
            <person name="Kohler A."/>
            <person name="Barry K."/>
            <person name="LaButti K."/>
            <person name="Morin E."/>
            <person name="Salamov A."/>
            <person name="Lipzen A."/>
            <person name="Mereny Z."/>
            <person name="Hegedus B."/>
            <person name="Baldrian P."/>
            <person name="Stursova M."/>
            <person name="Weitz H."/>
            <person name="Taylor A."/>
            <person name="Grigoriev I.V."/>
            <person name="Nagy L.G."/>
            <person name="Martin F."/>
            <person name="Kauserud H."/>
        </authorList>
    </citation>
    <scope>NUCLEOTIDE SEQUENCE</scope>
    <source>
        <strain evidence="1">CBHHK200</strain>
    </source>
</reference>
<gene>
    <name evidence="1" type="ORF">C8F04DRAFT_948711</name>
</gene>
<dbReference type="EMBL" id="JARJCM010000022">
    <property type="protein sequence ID" value="KAJ7040218.1"/>
    <property type="molecule type" value="Genomic_DNA"/>
</dbReference>
<accession>A0AAD6T9F0</accession>
<keyword evidence="2" id="KW-1185">Reference proteome</keyword>
<proteinExistence type="predicted"/>
<sequence length="230" mass="24703">MSAAVAALLHHKKSATTTDTATSATSAPAVGEWDSDHIPLSPAGAAGWFTDCYTEITAVNLGSVFNNLLAVYIAIERGYNWEKGGGSSLGGTGIRPKQLTQWVGAGRGLRGGSMSKGAGPSIDSLAVFDDAWWRWWGKLQPSWRRPQGDKPGRFERNTYPASKGEWSAIRHPGQNGLLGVIATLYWWGKAVKKEGEREDRESWTEAVSDVKWLLKGLVASESKGADGGGE</sequence>
<dbReference type="AlphaFoldDB" id="A0AAD6T9F0"/>
<evidence type="ECO:0000313" key="1">
    <source>
        <dbReference type="EMBL" id="KAJ7040218.1"/>
    </source>
</evidence>
<organism evidence="1 2">
    <name type="scientific">Mycena alexandri</name>
    <dbReference type="NCBI Taxonomy" id="1745969"/>
    <lineage>
        <taxon>Eukaryota</taxon>
        <taxon>Fungi</taxon>
        <taxon>Dikarya</taxon>
        <taxon>Basidiomycota</taxon>
        <taxon>Agaricomycotina</taxon>
        <taxon>Agaricomycetes</taxon>
        <taxon>Agaricomycetidae</taxon>
        <taxon>Agaricales</taxon>
        <taxon>Marasmiineae</taxon>
        <taxon>Mycenaceae</taxon>
        <taxon>Mycena</taxon>
    </lineage>
</organism>
<dbReference type="Proteomes" id="UP001218188">
    <property type="component" value="Unassembled WGS sequence"/>
</dbReference>
<name>A0AAD6T9F0_9AGAR</name>